<feature type="region of interest" description="Disordered" evidence="1">
    <location>
        <begin position="1"/>
        <end position="24"/>
    </location>
</feature>
<name>A0AAW1QKF4_9CHLO</name>
<keyword evidence="3" id="KW-1185">Reference proteome</keyword>
<proteinExistence type="predicted"/>
<evidence type="ECO:0000256" key="1">
    <source>
        <dbReference type="SAM" id="MobiDB-lite"/>
    </source>
</evidence>
<sequence>MSRDEVLQRASELAAAVEREPGSEAAHEALIDHLSEHAADHNELLPLMKQEVAWLLLDADDSEDEDDLEEADDDKAAMPDHGDMEPGPWLHSMGDEAADDIAEGFEGDGFAAGALGEAPGAWVDDTDPDAIPIGPDGRLGGAPSSKHQVLLDEDDIEDDEDEDAAWVANGPTALLAGFRAEEHAMVRVVLDAAGGQEVRVLPAAGASLHAPLAQALAACEPNWAAPRPPDWPRGGEWGSRRVVLTAGMRRTAQAALVELLEEAGLPPVCVAAVNAEQGGTQLGAVLAAAVQEQRGRRAPVREVWEASGHSAAALPSAEEWLATHGNGTPASVSLDPAKAPEAEAAGARAPEEGVLTWLGSQQGSQREANVLEAVRSAGAAFMDGLASNVAGTRLSAEEPGSGSVSDDLALDGDEQARREVTPEEEEAEMERVMAELSEQFARDKLGPATDKAVLRERVRLEARSPTRDAIAAAFSCGLSAAELHMMVDACGSAGGPRMDADGYPDSEPTGDGSGGPAVDADGYYEISRWIELKVDELEAVDGDAAEGLVSQAAGFAERVEAAEKISGPGHRWAESELVGARPLTALELRDLAQRRGLSFEALVQDAREQGVDIQGA</sequence>
<evidence type="ECO:0000313" key="2">
    <source>
        <dbReference type="EMBL" id="KAK9821922.1"/>
    </source>
</evidence>
<dbReference type="EMBL" id="JALJOU010000095">
    <property type="protein sequence ID" value="KAK9821922.1"/>
    <property type="molecule type" value="Genomic_DNA"/>
</dbReference>
<feature type="region of interest" description="Disordered" evidence="1">
    <location>
        <begin position="58"/>
        <end position="88"/>
    </location>
</feature>
<reference evidence="2 3" key="1">
    <citation type="journal article" date="2024" name="Nat. Commun.">
        <title>Phylogenomics reveals the evolutionary origins of lichenization in chlorophyte algae.</title>
        <authorList>
            <person name="Puginier C."/>
            <person name="Libourel C."/>
            <person name="Otte J."/>
            <person name="Skaloud P."/>
            <person name="Haon M."/>
            <person name="Grisel S."/>
            <person name="Petersen M."/>
            <person name="Berrin J.G."/>
            <person name="Delaux P.M."/>
            <person name="Dal Grande F."/>
            <person name="Keller J."/>
        </authorList>
    </citation>
    <scope>NUCLEOTIDE SEQUENCE [LARGE SCALE GENOMIC DNA]</scope>
    <source>
        <strain evidence="2 3">SAG 245.80</strain>
    </source>
</reference>
<feature type="region of interest" description="Disordered" evidence="1">
    <location>
        <begin position="394"/>
        <end position="426"/>
    </location>
</feature>
<accession>A0AAW1QKF4</accession>
<feature type="compositionally biased region" description="Low complexity" evidence="1">
    <location>
        <begin position="336"/>
        <end position="347"/>
    </location>
</feature>
<dbReference type="Proteomes" id="UP001445335">
    <property type="component" value="Unassembled WGS sequence"/>
</dbReference>
<dbReference type="AlphaFoldDB" id="A0AAW1QKF4"/>
<protein>
    <submittedName>
        <fullName evidence="2">Uncharacterized protein</fullName>
    </submittedName>
</protein>
<evidence type="ECO:0000313" key="3">
    <source>
        <dbReference type="Proteomes" id="UP001445335"/>
    </source>
</evidence>
<feature type="compositionally biased region" description="Acidic residues" evidence="1">
    <location>
        <begin position="58"/>
        <end position="73"/>
    </location>
</feature>
<feature type="compositionally biased region" description="Basic and acidic residues" evidence="1">
    <location>
        <begin position="74"/>
        <end position="84"/>
    </location>
</feature>
<feature type="region of interest" description="Disordered" evidence="1">
    <location>
        <begin position="322"/>
        <end position="347"/>
    </location>
</feature>
<organism evidence="2 3">
    <name type="scientific">Elliptochloris bilobata</name>
    <dbReference type="NCBI Taxonomy" id="381761"/>
    <lineage>
        <taxon>Eukaryota</taxon>
        <taxon>Viridiplantae</taxon>
        <taxon>Chlorophyta</taxon>
        <taxon>core chlorophytes</taxon>
        <taxon>Trebouxiophyceae</taxon>
        <taxon>Trebouxiophyceae incertae sedis</taxon>
        <taxon>Elliptochloris clade</taxon>
        <taxon>Elliptochloris</taxon>
    </lineage>
</organism>
<gene>
    <name evidence="2" type="ORF">WJX81_007842</name>
</gene>
<comment type="caution">
    <text evidence="2">The sequence shown here is derived from an EMBL/GenBank/DDBJ whole genome shotgun (WGS) entry which is preliminary data.</text>
</comment>